<dbReference type="PANTHER" id="PTHR45527">
    <property type="entry name" value="NONRIBOSOMAL PEPTIDE SYNTHETASE"/>
    <property type="match status" value="1"/>
</dbReference>
<proteinExistence type="predicted"/>
<dbReference type="GO" id="GO:0005737">
    <property type="term" value="C:cytoplasm"/>
    <property type="evidence" value="ECO:0007669"/>
    <property type="project" value="TreeGrafter"/>
</dbReference>
<name>A0A399NRV3_9MICO</name>
<dbReference type="Gene3D" id="3.40.50.12780">
    <property type="entry name" value="N-terminal domain of ligase-like"/>
    <property type="match status" value="1"/>
</dbReference>
<dbReference type="InterPro" id="IPR042099">
    <property type="entry name" value="ANL_N_sf"/>
</dbReference>
<dbReference type="PANTHER" id="PTHR45527:SF1">
    <property type="entry name" value="FATTY ACID SYNTHASE"/>
    <property type="match status" value="1"/>
</dbReference>
<dbReference type="InterPro" id="IPR000873">
    <property type="entry name" value="AMP-dep_synth/lig_dom"/>
</dbReference>
<protein>
    <submittedName>
        <fullName evidence="3">Amino acid adenylation protein</fullName>
    </submittedName>
</protein>
<evidence type="ECO:0000313" key="3">
    <source>
        <dbReference type="EMBL" id="RII96724.1"/>
    </source>
</evidence>
<dbReference type="RefSeq" id="WP_147362382.1">
    <property type="nucleotide sequence ID" value="NZ_QWEC01000150.1"/>
</dbReference>
<accession>A0A399NRV3</accession>
<dbReference type="EMBL" id="QWEC01000150">
    <property type="protein sequence ID" value="RII96724.1"/>
    <property type="molecule type" value="Genomic_DNA"/>
</dbReference>
<dbReference type="Pfam" id="PF00501">
    <property type="entry name" value="AMP-binding"/>
    <property type="match status" value="1"/>
</dbReference>
<dbReference type="AlphaFoldDB" id="A0A399NRV3"/>
<feature type="non-terminal residue" evidence="3">
    <location>
        <position position="163"/>
    </location>
</feature>
<sequence>MPESSPDAATPHDADADADAAQRVLDRADAVTPPRTLVDVLRATVAAHPDASAIEDGDGALSYRELMARVVQVAASLREAGVGKGDRVGIRMPSGSRDLYVTVLGVLAAGAAYVPVDADDPEERARLVFGEARVAGVVTGTGEFTPRAADATAAETAETAEAA</sequence>
<gene>
    <name evidence="3" type="ORF">DZF96_10265</name>
</gene>
<evidence type="ECO:0000256" key="1">
    <source>
        <dbReference type="SAM" id="MobiDB-lite"/>
    </source>
</evidence>
<evidence type="ECO:0000313" key="4">
    <source>
        <dbReference type="Proteomes" id="UP000266298"/>
    </source>
</evidence>
<comment type="caution">
    <text evidence="3">The sequence shown here is derived from an EMBL/GenBank/DDBJ whole genome shotgun (WGS) entry which is preliminary data.</text>
</comment>
<feature type="region of interest" description="Disordered" evidence="1">
    <location>
        <begin position="1"/>
        <end position="28"/>
    </location>
</feature>
<dbReference type="GO" id="GO:0043041">
    <property type="term" value="P:amino acid activation for nonribosomal peptide biosynthetic process"/>
    <property type="evidence" value="ECO:0007669"/>
    <property type="project" value="TreeGrafter"/>
</dbReference>
<dbReference type="GO" id="GO:0031177">
    <property type="term" value="F:phosphopantetheine binding"/>
    <property type="evidence" value="ECO:0007669"/>
    <property type="project" value="TreeGrafter"/>
</dbReference>
<dbReference type="GO" id="GO:0044550">
    <property type="term" value="P:secondary metabolite biosynthetic process"/>
    <property type="evidence" value="ECO:0007669"/>
    <property type="project" value="TreeGrafter"/>
</dbReference>
<feature type="domain" description="AMP-dependent synthetase/ligase" evidence="2">
    <location>
        <begin position="42"/>
        <end position="150"/>
    </location>
</feature>
<evidence type="ECO:0000259" key="2">
    <source>
        <dbReference type="Pfam" id="PF00501"/>
    </source>
</evidence>
<dbReference type="Proteomes" id="UP000266298">
    <property type="component" value="Unassembled WGS sequence"/>
</dbReference>
<organism evidence="3 4">
    <name type="scientific">Clavibacter michiganensis</name>
    <dbReference type="NCBI Taxonomy" id="28447"/>
    <lineage>
        <taxon>Bacteria</taxon>
        <taxon>Bacillati</taxon>
        <taxon>Actinomycetota</taxon>
        <taxon>Actinomycetes</taxon>
        <taxon>Micrococcales</taxon>
        <taxon>Microbacteriaceae</taxon>
        <taxon>Clavibacter</taxon>
    </lineage>
</organism>
<dbReference type="SUPFAM" id="SSF56801">
    <property type="entry name" value="Acetyl-CoA synthetase-like"/>
    <property type="match status" value="1"/>
</dbReference>
<reference evidence="3 4" key="1">
    <citation type="submission" date="2018-08" db="EMBL/GenBank/DDBJ databases">
        <title>Genome Sequence of Clavibacter michiganensis Subspecies type strains, and the Atypical Peach-Colored Strains Isolated from Tomato.</title>
        <authorList>
            <person name="Osdaghi E."/>
            <person name="Portier P."/>
            <person name="Briand M."/>
            <person name="Jacques M.-A."/>
        </authorList>
    </citation>
    <scope>NUCLEOTIDE SEQUENCE [LARGE SCALE GENOMIC DNA]</scope>
    <source>
        <strain evidence="3 4">CFBP 7493</strain>
    </source>
</reference>